<feature type="domain" description="RNA polymerase sigma-70" evidence="5">
    <location>
        <begin position="230"/>
        <end position="256"/>
    </location>
</feature>
<dbReference type="Gene3D" id="1.20.140.160">
    <property type="match status" value="1"/>
</dbReference>
<dbReference type="NCBIfam" id="NF004935">
    <property type="entry name" value="PRK06288.1"/>
    <property type="match status" value="1"/>
</dbReference>
<dbReference type="CDD" id="cd06171">
    <property type="entry name" value="Sigma70_r4"/>
    <property type="match status" value="1"/>
</dbReference>
<dbReference type="PANTHER" id="PTHR30385">
    <property type="entry name" value="SIGMA FACTOR F FLAGELLAR"/>
    <property type="match status" value="1"/>
</dbReference>
<dbReference type="NCBIfam" id="NF005413">
    <property type="entry name" value="PRK06986.1"/>
    <property type="match status" value="1"/>
</dbReference>
<evidence type="ECO:0000256" key="2">
    <source>
        <dbReference type="ARBA" id="ARBA00023082"/>
    </source>
</evidence>
<dbReference type="InterPro" id="IPR013325">
    <property type="entry name" value="RNA_pol_sigma_r2"/>
</dbReference>
<sequence>MKKNKKDILPNITDENEHEYWLEFKKTSSPHIREAIVLKYTPLVKYAAGRIHTANIRGVDFEDLVGFGFFGLLDAIDKYDPNRDIKFKTYALTRIQGSIYDEFRKIDSLPRSVRKDIKRIQEATEVLELKLKRKAQPQEIAKMLNIDLAKYNEIMGYNIQASTTSLSEVWYLGDDSDEISIIDTLKSSDKTNPEYLAEREEVQKEIVKALKRLPDKEQQVLILYYYDELTLKEIGKVLDVSESRVSQLHTKAIQDLRHSLSEIKKALL</sequence>
<dbReference type="InterPro" id="IPR012845">
    <property type="entry name" value="RNA_pol_sigma_FliA_WhiG"/>
</dbReference>
<dbReference type="InterPro" id="IPR007627">
    <property type="entry name" value="RNA_pol_sigma70_r2"/>
</dbReference>
<evidence type="ECO:0000256" key="1">
    <source>
        <dbReference type="ARBA" id="ARBA00023015"/>
    </source>
</evidence>
<dbReference type="RefSeq" id="WP_137997440.1">
    <property type="nucleotide sequence ID" value="NZ_SJDU01000025.1"/>
</dbReference>
<comment type="caution">
    <text evidence="6">The sequence shown here is derived from an EMBL/GenBank/DDBJ whole genome shotgun (WGS) entry which is preliminary data.</text>
</comment>
<proteinExistence type="predicted"/>
<keyword evidence="2" id="KW-0731">Sigma factor</keyword>
<dbReference type="PROSITE" id="PS00716">
    <property type="entry name" value="SIGMA70_2"/>
    <property type="match status" value="1"/>
</dbReference>
<dbReference type="Pfam" id="PF04545">
    <property type="entry name" value="Sigma70_r4"/>
    <property type="match status" value="1"/>
</dbReference>
<evidence type="ECO:0000256" key="4">
    <source>
        <dbReference type="ARBA" id="ARBA00023163"/>
    </source>
</evidence>
<keyword evidence="4" id="KW-0804">Transcription</keyword>
<keyword evidence="7" id="KW-1185">Reference proteome</keyword>
<dbReference type="InterPro" id="IPR014284">
    <property type="entry name" value="RNA_pol_sigma-70_dom"/>
</dbReference>
<accession>A0ABY2TT83</accession>
<dbReference type="NCBIfam" id="TIGR02937">
    <property type="entry name" value="sigma70-ECF"/>
    <property type="match status" value="1"/>
</dbReference>
<dbReference type="Gene3D" id="1.10.1740.10">
    <property type="match status" value="1"/>
</dbReference>
<gene>
    <name evidence="6" type="primary">whiG</name>
    <name evidence="6" type="ORF">EZH24_01855</name>
</gene>
<name>A0ABY2TT83_9SPIR</name>
<dbReference type="PIRSF" id="PIRSF000770">
    <property type="entry name" value="RNA_pol_sigma-SigE/K"/>
    <property type="match status" value="1"/>
</dbReference>
<evidence type="ECO:0000256" key="3">
    <source>
        <dbReference type="ARBA" id="ARBA00023125"/>
    </source>
</evidence>
<dbReference type="EMBL" id="SJDU01000025">
    <property type="protein sequence ID" value="TKZ36093.1"/>
    <property type="molecule type" value="Genomic_DNA"/>
</dbReference>
<evidence type="ECO:0000313" key="6">
    <source>
        <dbReference type="EMBL" id="TKZ36093.1"/>
    </source>
</evidence>
<evidence type="ECO:0000313" key="7">
    <source>
        <dbReference type="Proteomes" id="UP000310168"/>
    </source>
</evidence>
<reference evidence="6 7" key="1">
    <citation type="journal article" date="2019" name="Anaerobe">
        <title>Brachyspira catarrhinii sp. nov., an anaerobic intestinal spirochaete isolated from vervet monkeys may have been misidentified as Brachyspira aalborgi in previous studies.</title>
        <authorList>
            <person name="Phillips N.D."/>
            <person name="La T."/>
            <person name="Hampson D.J."/>
        </authorList>
    </citation>
    <scope>NUCLEOTIDE SEQUENCE [LARGE SCALE GENOMIC DNA]</scope>
    <source>
        <strain evidence="6 7">Z12</strain>
    </source>
</reference>
<dbReference type="Proteomes" id="UP000310168">
    <property type="component" value="Unassembled WGS sequence"/>
</dbReference>
<dbReference type="InterPro" id="IPR000943">
    <property type="entry name" value="RNA_pol_sigma70"/>
</dbReference>
<dbReference type="NCBIfam" id="TIGR02479">
    <property type="entry name" value="FliA_WhiG"/>
    <property type="match status" value="1"/>
</dbReference>
<dbReference type="SUPFAM" id="SSF88659">
    <property type="entry name" value="Sigma3 and sigma4 domains of RNA polymerase sigma factors"/>
    <property type="match status" value="2"/>
</dbReference>
<dbReference type="Pfam" id="PF04542">
    <property type="entry name" value="Sigma70_r2"/>
    <property type="match status" value="1"/>
</dbReference>
<protein>
    <submittedName>
        <fullName evidence="6">RNA polymerase sigma factor WhiG</fullName>
    </submittedName>
</protein>
<dbReference type="InterPro" id="IPR013324">
    <property type="entry name" value="RNA_pol_sigma_r3/r4-like"/>
</dbReference>
<dbReference type="PANTHER" id="PTHR30385:SF7">
    <property type="entry name" value="RNA POLYMERASE SIGMA FACTOR FLIA"/>
    <property type="match status" value="1"/>
</dbReference>
<dbReference type="Pfam" id="PF04539">
    <property type="entry name" value="Sigma70_r3"/>
    <property type="match status" value="1"/>
</dbReference>
<evidence type="ECO:0000259" key="5">
    <source>
        <dbReference type="PROSITE" id="PS00716"/>
    </source>
</evidence>
<dbReference type="SUPFAM" id="SSF88946">
    <property type="entry name" value="Sigma2 domain of RNA polymerase sigma factors"/>
    <property type="match status" value="1"/>
</dbReference>
<keyword evidence="3" id="KW-0238">DNA-binding</keyword>
<dbReference type="InterPro" id="IPR007624">
    <property type="entry name" value="RNA_pol_sigma70_r3"/>
</dbReference>
<dbReference type="PRINTS" id="PR00046">
    <property type="entry name" value="SIGMA70FCT"/>
</dbReference>
<organism evidence="6 7">
    <name type="scientific">Brachyspira catarrhinii</name>
    <dbReference type="NCBI Taxonomy" id="2528966"/>
    <lineage>
        <taxon>Bacteria</taxon>
        <taxon>Pseudomonadati</taxon>
        <taxon>Spirochaetota</taxon>
        <taxon>Spirochaetia</taxon>
        <taxon>Brachyspirales</taxon>
        <taxon>Brachyspiraceae</taxon>
        <taxon>Brachyspira</taxon>
    </lineage>
</organism>
<keyword evidence="1" id="KW-0805">Transcription regulation</keyword>
<dbReference type="InterPro" id="IPR007630">
    <property type="entry name" value="RNA_pol_sigma70_r4"/>
</dbReference>